<accession>A0A0G4Q5Z5</accession>
<evidence type="ECO:0000313" key="1">
    <source>
        <dbReference type="EMBL" id="CRL61205.1"/>
    </source>
</evidence>
<dbReference type="RefSeq" id="WP_072063445.1">
    <property type="nucleotide sequence ID" value="NZ_CVRY01000002.1"/>
</dbReference>
<dbReference type="NCBIfam" id="TIGR03359">
    <property type="entry name" value="VI_chp_6"/>
    <property type="match status" value="1"/>
</dbReference>
<gene>
    <name evidence="1" type="ORF">BN1804_01359</name>
</gene>
<evidence type="ECO:0008006" key="3">
    <source>
        <dbReference type="Google" id="ProtNLM"/>
    </source>
</evidence>
<protein>
    <recommendedName>
        <fullName evidence="3">Type VI secretion protein</fullName>
    </recommendedName>
</protein>
<dbReference type="InterPro" id="IPR010272">
    <property type="entry name" value="T6SS_TssF"/>
</dbReference>
<evidence type="ECO:0000313" key="2">
    <source>
        <dbReference type="Proteomes" id="UP000183920"/>
    </source>
</evidence>
<dbReference type="PANTHER" id="PTHR35370:SF4">
    <property type="entry name" value="TYPE VI SECRETION SYSTEM BASEPLATE SUBUNIT TSSF"/>
    <property type="match status" value="1"/>
</dbReference>
<reference evidence="2" key="1">
    <citation type="submission" date="2015-06" db="EMBL/GenBank/DDBJ databases">
        <authorList>
            <person name="Urmite Genomes"/>
        </authorList>
    </citation>
    <scope>NUCLEOTIDE SEQUENCE [LARGE SCALE GENOMIC DNA]</scope>
    <source>
        <strain evidence="2">CSUR P1867</strain>
    </source>
</reference>
<name>A0A0G4Q5Z5_9GAMM</name>
<dbReference type="PIRSF" id="PIRSF028304">
    <property type="entry name" value="UCP028304"/>
    <property type="match status" value="1"/>
</dbReference>
<dbReference type="Proteomes" id="UP000183920">
    <property type="component" value="Unassembled WGS sequence"/>
</dbReference>
<dbReference type="EMBL" id="CVRY01000002">
    <property type="protein sequence ID" value="CRL61205.1"/>
    <property type="molecule type" value="Genomic_DNA"/>
</dbReference>
<organism evidence="1 2">
    <name type="scientific">Proteus penneri</name>
    <dbReference type="NCBI Taxonomy" id="102862"/>
    <lineage>
        <taxon>Bacteria</taxon>
        <taxon>Pseudomonadati</taxon>
        <taxon>Pseudomonadota</taxon>
        <taxon>Gammaproteobacteria</taxon>
        <taxon>Enterobacterales</taxon>
        <taxon>Morganellaceae</taxon>
        <taxon>Proteus</taxon>
    </lineage>
</organism>
<sequence>MDDLTLRYFDAEMRYLREAAKEFAQAHPDRAAMLDLDKAGTPDPFVERLFEGFAFSMGQLRQKIDDDLPELTEGLVSLLWPHYLQIIPSLSIVELAPDIQKMKMTDKIPAQFEVLSRPIGPKKTICHYRTTQDLTLNPIKIAAVNLTTEPDGRSAIQLKFKCSEMINWPEVSLHELSFYLSGDIPTTNALHLALTKQVAKTYLKLPQSKDRIAIPLYFSPGGFKNTDTLWPKGDTTFSGYQLLLEYFSFREKFMFVSLNGLDDIHFPEETSEFELDIVLNTLWDNALTLNEENIRLHCVPVINLFNIEADPLTVNRLESEYLLRPRRVQDGHTEIYSVDSVYGSQRTNEAVYVPFTSFRHRGGMLRHNAPERYYHTRVKRGVTGLHDTWLILGGEQQEIDLTTQTETLSLQLTGTNGQLPRKALQSTLLDRTEQTLQIPLTVCNLCKPTLPLYPPSEDRFHWRVLSHLGSSFLNMMDNAEVLQGTLALYDWRDDDMNHRKLDAIIHVEHHLIERFEKGFLQRGIDIEVTIDSNGFNGEGDIHLFGEMLNRFFALYADVHLFNQLTLIILPTGKRIQWKESHNPQLPR</sequence>
<proteinExistence type="predicted"/>
<dbReference type="Pfam" id="PF05947">
    <property type="entry name" value="T6SS_TssF"/>
    <property type="match status" value="1"/>
</dbReference>
<dbReference type="AlphaFoldDB" id="A0A0G4Q5Z5"/>
<dbReference type="PANTHER" id="PTHR35370">
    <property type="entry name" value="CYTOPLASMIC PROTEIN-RELATED-RELATED"/>
    <property type="match status" value="1"/>
</dbReference>